<feature type="non-terminal residue" evidence="1">
    <location>
        <position position="1"/>
    </location>
</feature>
<evidence type="ECO:0000313" key="2">
    <source>
        <dbReference type="Proteomes" id="UP000262257"/>
    </source>
</evidence>
<sequence length="59" mass="6415">DAESQCAVDANREQIETAQQEFKQQKSGTSISNVSSAATNSGIQQLLSALLQFILQLFK</sequence>
<comment type="caution">
    <text evidence="1">The sequence shown here is derived from an EMBL/GenBank/DDBJ whole genome shotgun (WGS) entry which is preliminary data.</text>
</comment>
<keyword evidence="1" id="KW-0255">Endonuclease</keyword>
<name>A0A3D3FYG2_ACIRA</name>
<dbReference type="EMBL" id="DPXL01000035">
    <property type="protein sequence ID" value="HCM30645.1"/>
    <property type="molecule type" value="Genomic_DNA"/>
</dbReference>
<gene>
    <name evidence="1" type="ORF">DIC32_02460</name>
</gene>
<organism evidence="1 2">
    <name type="scientific">Acinetobacter radioresistens</name>
    <dbReference type="NCBI Taxonomy" id="40216"/>
    <lineage>
        <taxon>Bacteria</taxon>
        <taxon>Pseudomonadati</taxon>
        <taxon>Pseudomonadota</taxon>
        <taxon>Gammaproteobacteria</taxon>
        <taxon>Moraxellales</taxon>
        <taxon>Moraxellaceae</taxon>
        <taxon>Acinetobacter</taxon>
    </lineage>
</organism>
<proteinExistence type="predicted"/>
<reference evidence="1 2" key="1">
    <citation type="journal article" date="2018" name="Nat. Biotechnol.">
        <title>A standardized bacterial taxonomy based on genome phylogeny substantially revises the tree of life.</title>
        <authorList>
            <person name="Parks D.H."/>
            <person name="Chuvochina M."/>
            <person name="Waite D.W."/>
            <person name="Rinke C."/>
            <person name="Skarshewski A."/>
            <person name="Chaumeil P.A."/>
            <person name="Hugenholtz P."/>
        </authorList>
    </citation>
    <scope>NUCLEOTIDE SEQUENCE [LARGE SCALE GENOMIC DNA]</scope>
    <source>
        <strain evidence="1">UBA10045</strain>
    </source>
</reference>
<accession>A0A3D3FYG2</accession>
<keyword evidence="1" id="KW-0378">Hydrolase</keyword>
<dbReference type="AlphaFoldDB" id="A0A3D3FYG2"/>
<protein>
    <submittedName>
        <fullName evidence="1">Endonuclease</fullName>
    </submittedName>
</protein>
<dbReference type="Proteomes" id="UP000262257">
    <property type="component" value="Unassembled WGS sequence"/>
</dbReference>
<keyword evidence="1" id="KW-0540">Nuclease</keyword>
<dbReference type="GO" id="GO:0004519">
    <property type="term" value="F:endonuclease activity"/>
    <property type="evidence" value="ECO:0007669"/>
    <property type="project" value="UniProtKB-KW"/>
</dbReference>
<evidence type="ECO:0000313" key="1">
    <source>
        <dbReference type="EMBL" id="HCM30645.1"/>
    </source>
</evidence>